<keyword evidence="3" id="KW-1185">Reference proteome</keyword>
<dbReference type="Proteomes" id="UP001216510">
    <property type="component" value="Chromosome"/>
</dbReference>
<dbReference type="EMBL" id="CP119083">
    <property type="protein sequence ID" value="WEF35340.1"/>
    <property type="molecule type" value="Genomic_DNA"/>
</dbReference>
<evidence type="ECO:0000313" key="2">
    <source>
        <dbReference type="EMBL" id="WEF35340.1"/>
    </source>
</evidence>
<dbReference type="RefSeq" id="WP_277418004.1">
    <property type="nucleotide sequence ID" value="NZ_CP119083.1"/>
</dbReference>
<protein>
    <submittedName>
        <fullName evidence="2">Uncharacterized protein</fullName>
    </submittedName>
</protein>
<feature type="chain" id="PRO_5045662315" evidence="1">
    <location>
        <begin position="24"/>
        <end position="175"/>
    </location>
</feature>
<accession>A0ABY8BHD0</accession>
<gene>
    <name evidence="2" type="ORF">PX653_11465</name>
</gene>
<evidence type="ECO:0000256" key="1">
    <source>
        <dbReference type="SAM" id="SignalP"/>
    </source>
</evidence>
<sequence>MKSLFAPLISSLLLSTLAIPALAGKDMPPSAFFDAAICKPSYSTRHAFDIYDAAEKLGKPDRLSGAAVYHLPAPIKKDGFVAHDVLLASSTIGVLVDGDVAEELAKRYKLAPQKYNIINMSGFARELPDSQQKMKGMGVTYLVALKSSAFKNKTLLACQFVSDEDRKNMELLSED</sequence>
<reference evidence="2 3" key="1">
    <citation type="submission" date="2023-02" db="EMBL/GenBank/DDBJ databases">
        <title>Gemone sequence of Telluria chitinolytica ACM 3522T.</title>
        <authorList>
            <person name="Frediansyah A."/>
            <person name="Miess H."/>
            <person name="Gross H."/>
        </authorList>
    </citation>
    <scope>NUCLEOTIDE SEQUENCE [LARGE SCALE GENOMIC DNA]</scope>
    <source>
        <strain evidence="2 3">ACM 3522</strain>
    </source>
</reference>
<keyword evidence="1" id="KW-0732">Signal</keyword>
<feature type="signal peptide" evidence="1">
    <location>
        <begin position="1"/>
        <end position="23"/>
    </location>
</feature>
<proteinExistence type="predicted"/>
<evidence type="ECO:0000313" key="3">
    <source>
        <dbReference type="Proteomes" id="UP001216510"/>
    </source>
</evidence>
<name>A0ABY8BHD0_9BURK</name>
<organism evidence="2 3">
    <name type="scientific">Pseudoduganella chitinolytica</name>
    <dbReference type="NCBI Taxonomy" id="34070"/>
    <lineage>
        <taxon>Bacteria</taxon>
        <taxon>Pseudomonadati</taxon>
        <taxon>Pseudomonadota</taxon>
        <taxon>Betaproteobacteria</taxon>
        <taxon>Burkholderiales</taxon>
        <taxon>Oxalobacteraceae</taxon>
        <taxon>Telluria group</taxon>
        <taxon>Pseudoduganella</taxon>
    </lineage>
</organism>